<dbReference type="GO" id="GO:0003677">
    <property type="term" value="F:DNA binding"/>
    <property type="evidence" value="ECO:0007669"/>
    <property type="project" value="UniProtKB-KW"/>
</dbReference>
<sequence length="460" mass="53978">MKKKFDSIVICSTLNQMVNYIVIQEHGIKNIYNITIKEENDKFDYKRWDENLENILKLSGVGSILDNSISYGRNEISDHKSIIQKLEEKFDSIDDKYSKESILWNITGGQRYFVMAITEYVYNNRPQDVIVYYEGDCEKMYYYSKKQKFQEKNIFINNRPYPMTISIALKIMGFEISGRSLMEPSKYYKFLIEEDVDKNINGEYNWYAKFYKDYIDNNNEKLRQLLINSNRFQNDEIDVQVKDNKKTIQTKKINRTVLDKIIEDIEKHLKSDEIIDSEDCFNDFNVLKNSIENHDKGKVFGYILERMTLYKVIQILKEDKNLMSKIADIDISVKIKGDRTDLDKKIIDEFDILILTKKGKIIMMECKSGGMTGDNAKSHNYSTYAVAGIYGTPILICPINNRGDVKKFQSEVEHLSDKEKKNNEDVYQYIRSSGYAAEKANLDIWTVYEIEEKLKNLLNG</sequence>
<dbReference type="OrthoDB" id="2059911at2"/>
<gene>
    <name evidence="1" type="ORF">D4Z93_06815</name>
</gene>
<dbReference type="RefSeq" id="WP_119971683.1">
    <property type="nucleotide sequence ID" value="NZ_CP032416.1"/>
</dbReference>
<keyword evidence="1" id="KW-0238">DNA-binding</keyword>
<protein>
    <submittedName>
        <fullName evidence="1">DNA-binding protein</fullName>
    </submittedName>
</protein>
<dbReference type="AlphaFoldDB" id="A0A386H3M2"/>
<keyword evidence="2" id="KW-1185">Reference proteome</keyword>
<evidence type="ECO:0000313" key="1">
    <source>
        <dbReference type="EMBL" id="AYD40244.1"/>
    </source>
</evidence>
<accession>A0A386H3M2</accession>
<dbReference type="KEGG" id="cfer:D4Z93_06815"/>
<dbReference type="EMBL" id="CP032416">
    <property type="protein sequence ID" value="AYD40244.1"/>
    <property type="molecule type" value="Genomic_DNA"/>
</dbReference>
<proteinExistence type="predicted"/>
<reference evidence="1 2" key="1">
    <citation type="journal article" date="2019" name="Int. J. Syst. Evol. Microbiol.">
        <title>Clostridium fermenticellae sp. nov., isolated from the mud in a fermentation cellar for the production of the Chinese liquor, baijiu.</title>
        <authorList>
            <person name="Xu P.X."/>
            <person name="Chai L.J."/>
            <person name="Qiu T."/>
            <person name="Zhang X.J."/>
            <person name="Lu Z.M."/>
            <person name="Xiao C."/>
            <person name="Wang S.T."/>
            <person name="Shen C.H."/>
            <person name="Shi J.S."/>
            <person name="Xu Z.H."/>
        </authorList>
    </citation>
    <scope>NUCLEOTIDE SEQUENCE [LARGE SCALE GENOMIC DNA]</scope>
    <source>
        <strain evidence="1 2">JN500901</strain>
    </source>
</reference>
<dbReference type="InterPro" id="IPR011335">
    <property type="entry name" value="Restrct_endonuc-II-like"/>
</dbReference>
<dbReference type="Proteomes" id="UP000266301">
    <property type="component" value="Chromosome"/>
</dbReference>
<dbReference type="SUPFAM" id="SSF52980">
    <property type="entry name" value="Restriction endonuclease-like"/>
    <property type="match status" value="1"/>
</dbReference>
<name>A0A386H3M2_9CLOT</name>
<evidence type="ECO:0000313" key="2">
    <source>
        <dbReference type="Proteomes" id="UP000266301"/>
    </source>
</evidence>
<organism evidence="1 2">
    <name type="scientific">Clostridium fermenticellae</name>
    <dbReference type="NCBI Taxonomy" id="2068654"/>
    <lineage>
        <taxon>Bacteria</taxon>
        <taxon>Bacillati</taxon>
        <taxon>Bacillota</taxon>
        <taxon>Clostridia</taxon>
        <taxon>Eubacteriales</taxon>
        <taxon>Clostridiaceae</taxon>
        <taxon>Clostridium</taxon>
    </lineage>
</organism>